<sequence>MPKLKTVFIANRRDENNDVQGFLVMLRAYRKTYEDTESEETDTSSLWLTSGTTGMPKLVMKSHRNFTDACVIEDGLIPKIPDKRFFSNAPWSWAISSPFDVMNGGTLVQPEH</sequence>
<dbReference type="Proteomes" id="UP001283361">
    <property type="component" value="Unassembled WGS sequence"/>
</dbReference>
<dbReference type="InterPro" id="IPR020845">
    <property type="entry name" value="AMP-binding_CS"/>
</dbReference>
<feature type="domain" description="AMP-dependent synthetase/ligase" evidence="1">
    <location>
        <begin position="24"/>
        <end position="97"/>
    </location>
</feature>
<protein>
    <recommendedName>
        <fullName evidence="1">AMP-dependent synthetase/ligase domain-containing protein</fullName>
    </recommendedName>
</protein>
<dbReference type="Gene3D" id="3.40.50.12780">
    <property type="entry name" value="N-terminal domain of ligase-like"/>
    <property type="match status" value="1"/>
</dbReference>
<comment type="caution">
    <text evidence="2">The sequence shown here is derived from an EMBL/GenBank/DDBJ whole genome shotgun (WGS) entry which is preliminary data.</text>
</comment>
<dbReference type="EMBL" id="JAWDGP010002127">
    <property type="protein sequence ID" value="KAK3785477.1"/>
    <property type="molecule type" value="Genomic_DNA"/>
</dbReference>
<gene>
    <name evidence="2" type="ORF">RRG08_048613</name>
</gene>
<evidence type="ECO:0000259" key="1">
    <source>
        <dbReference type="Pfam" id="PF00501"/>
    </source>
</evidence>
<keyword evidence="3" id="KW-1185">Reference proteome</keyword>
<accession>A0AAE1DWN7</accession>
<name>A0AAE1DWN7_9GAST</name>
<dbReference type="PROSITE" id="PS00455">
    <property type="entry name" value="AMP_BINDING"/>
    <property type="match status" value="1"/>
</dbReference>
<reference evidence="2" key="1">
    <citation type="journal article" date="2023" name="G3 (Bethesda)">
        <title>A reference genome for the long-term kleptoplast-retaining sea slug Elysia crispata morphotype clarki.</title>
        <authorList>
            <person name="Eastman K.E."/>
            <person name="Pendleton A.L."/>
            <person name="Shaikh M.A."/>
            <person name="Suttiyut T."/>
            <person name="Ogas R."/>
            <person name="Tomko P."/>
            <person name="Gavelis G."/>
            <person name="Widhalm J.R."/>
            <person name="Wisecaver J.H."/>
        </authorList>
    </citation>
    <scope>NUCLEOTIDE SEQUENCE</scope>
    <source>
        <strain evidence="2">ECLA1</strain>
    </source>
</reference>
<dbReference type="InterPro" id="IPR000873">
    <property type="entry name" value="AMP-dep_synth/lig_dom"/>
</dbReference>
<evidence type="ECO:0000313" key="3">
    <source>
        <dbReference type="Proteomes" id="UP001283361"/>
    </source>
</evidence>
<dbReference type="SUPFAM" id="SSF56801">
    <property type="entry name" value="Acetyl-CoA synthetase-like"/>
    <property type="match status" value="1"/>
</dbReference>
<organism evidence="2 3">
    <name type="scientific">Elysia crispata</name>
    <name type="common">lettuce slug</name>
    <dbReference type="NCBI Taxonomy" id="231223"/>
    <lineage>
        <taxon>Eukaryota</taxon>
        <taxon>Metazoa</taxon>
        <taxon>Spiralia</taxon>
        <taxon>Lophotrochozoa</taxon>
        <taxon>Mollusca</taxon>
        <taxon>Gastropoda</taxon>
        <taxon>Heterobranchia</taxon>
        <taxon>Euthyneura</taxon>
        <taxon>Panpulmonata</taxon>
        <taxon>Sacoglossa</taxon>
        <taxon>Placobranchoidea</taxon>
        <taxon>Plakobranchidae</taxon>
        <taxon>Elysia</taxon>
    </lineage>
</organism>
<proteinExistence type="predicted"/>
<dbReference type="AlphaFoldDB" id="A0AAE1DWN7"/>
<dbReference type="Pfam" id="PF00501">
    <property type="entry name" value="AMP-binding"/>
    <property type="match status" value="1"/>
</dbReference>
<evidence type="ECO:0000313" key="2">
    <source>
        <dbReference type="EMBL" id="KAK3785477.1"/>
    </source>
</evidence>
<dbReference type="InterPro" id="IPR042099">
    <property type="entry name" value="ANL_N_sf"/>
</dbReference>